<protein>
    <recommendedName>
        <fullName evidence="3">Ribosome biogenesis protein SLX9</fullName>
    </recommendedName>
</protein>
<dbReference type="HOGENOM" id="CLU_116375_0_0_1"/>
<dbReference type="GO" id="GO:0000462">
    <property type="term" value="P:maturation of SSU-rRNA from tricistronic rRNA transcript (SSU-rRNA, 5.8S rRNA, LSU-rRNA)"/>
    <property type="evidence" value="ECO:0007669"/>
    <property type="project" value="InterPro"/>
</dbReference>
<dbReference type="Proteomes" id="UP000054248">
    <property type="component" value="Unassembled WGS sequence"/>
</dbReference>
<evidence type="ECO:0000313" key="6">
    <source>
        <dbReference type="EMBL" id="KIO31837.1"/>
    </source>
</evidence>
<keyword evidence="7" id="KW-1185">Reference proteome</keyword>
<feature type="compositionally biased region" description="Acidic residues" evidence="5">
    <location>
        <begin position="58"/>
        <end position="68"/>
    </location>
</feature>
<reference evidence="6 7" key="1">
    <citation type="submission" date="2014-04" db="EMBL/GenBank/DDBJ databases">
        <authorList>
            <consortium name="DOE Joint Genome Institute"/>
            <person name="Kuo A."/>
            <person name="Girlanda M."/>
            <person name="Perotto S."/>
            <person name="Kohler A."/>
            <person name="Nagy L.G."/>
            <person name="Floudas D."/>
            <person name="Copeland A."/>
            <person name="Barry K.W."/>
            <person name="Cichocki N."/>
            <person name="Veneault-Fourrey C."/>
            <person name="LaButti K."/>
            <person name="Lindquist E.A."/>
            <person name="Lipzen A."/>
            <person name="Lundell T."/>
            <person name="Morin E."/>
            <person name="Murat C."/>
            <person name="Sun H."/>
            <person name="Tunlid A."/>
            <person name="Henrissat B."/>
            <person name="Grigoriev I.V."/>
            <person name="Hibbett D.S."/>
            <person name="Martin F."/>
            <person name="Nordberg H.P."/>
            <person name="Cantor M.N."/>
            <person name="Hua S.X."/>
        </authorList>
    </citation>
    <scope>NUCLEOTIDE SEQUENCE [LARGE SCALE GENOMIC DNA]</scope>
    <source>
        <strain evidence="6 7">MUT 4182</strain>
    </source>
</reference>
<accession>A0A0C3MDM8</accession>
<dbReference type="Pfam" id="PF15341">
    <property type="entry name" value="SLX9"/>
    <property type="match status" value="1"/>
</dbReference>
<dbReference type="AlphaFoldDB" id="A0A0C3MDM8"/>
<gene>
    <name evidence="6" type="ORF">M407DRAFT_19109</name>
</gene>
<comment type="similarity">
    <text evidence="2">Belongs to the SLX9 family.</text>
</comment>
<name>A0A0C3MDM8_9AGAM</name>
<evidence type="ECO:0000256" key="3">
    <source>
        <dbReference type="ARBA" id="ARBA00021321"/>
    </source>
</evidence>
<dbReference type="InterPro" id="IPR028160">
    <property type="entry name" value="Slx9-like"/>
</dbReference>
<evidence type="ECO:0000313" key="7">
    <source>
        <dbReference type="Proteomes" id="UP000054248"/>
    </source>
</evidence>
<proteinExistence type="inferred from homology"/>
<evidence type="ECO:0000256" key="2">
    <source>
        <dbReference type="ARBA" id="ARBA00011022"/>
    </source>
</evidence>
<feature type="compositionally biased region" description="Polar residues" evidence="5">
    <location>
        <begin position="70"/>
        <end position="79"/>
    </location>
</feature>
<comment type="subcellular location">
    <subcellularLocation>
        <location evidence="1">Nucleus</location>
        <location evidence="1">Nucleolus</location>
    </subcellularLocation>
</comment>
<dbReference type="GO" id="GO:0030688">
    <property type="term" value="C:preribosome, small subunit precursor"/>
    <property type="evidence" value="ECO:0007669"/>
    <property type="project" value="InterPro"/>
</dbReference>
<feature type="region of interest" description="Disordered" evidence="5">
    <location>
        <begin position="116"/>
        <end position="141"/>
    </location>
</feature>
<dbReference type="STRING" id="1051891.A0A0C3MDM8"/>
<feature type="region of interest" description="Disordered" evidence="5">
    <location>
        <begin position="1"/>
        <end position="79"/>
    </location>
</feature>
<dbReference type="GO" id="GO:0030686">
    <property type="term" value="C:90S preribosome"/>
    <property type="evidence" value="ECO:0007669"/>
    <property type="project" value="InterPro"/>
</dbReference>
<sequence length="243" mass="26556">MAVASEAVSTTAAMQCARQRGTSGPRCGLIMPKAAGKSSVRKHLPSARPSVRFAGLNPEEEPDGDGFENDSITPTASGSEIQEAIKKSAGAKLEANAIKKKDKMKARHDAFVNRLASTSLPYARPGEQEGKRKRERKSNQPLLSGMADMNSALDSIFTDDDGEEWEGLKTLPERGKKQRLQMIGESTTKMTSAQMKRVLREEQKRLPLIQQHPAFAANPFATIRLHAGNTLVQHNRIKEAAKP</sequence>
<dbReference type="EMBL" id="KN822959">
    <property type="protein sequence ID" value="KIO31837.1"/>
    <property type="molecule type" value="Genomic_DNA"/>
</dbReference>
<evidence type="ECO:0000256" key="5">
    <source>
        <dbReference type="SAM" id="MobiDB-lite"/>
    </source>
</evidence>
<organism evidence="6 7">
    <name type="scientific">Tulasnella calospora MUT 4182</name>
    <dbReference type="NCBI Taxonomy" id="1051891"/>
    <lineage>
        <taxon>Eukaryota</taxon>
        <taxon>Fungi</taxon>
        <taxon>Dikarya</taxon>
        <taxon>Basidiomycota</taxon>
        <taxon>Agaricomycotina</taxon>
        <taxon>Agaricomycetes</taxon>
        <taxon>Cantharellales</taxon>
        <taxon>Tulasnellaceae</taxon>
        <taxon>Tulasnella</taxon>
    </lineage>
</organism>
<reference evidence="7" key="2">
    <citation type="submission" date="2015-01" db="EMBL/GenBank/DDBJ databases">
        <title>Evolutionary Origins and Diversification of the Mycorrhizal Mutualists.</title>
        <authorList>
            <consortium name="DOE Joint Genome Institute"/>
            <consortium name="Mycorrhizal Genomics Consortium"/>
            <person name="Kohler A."/>
            <person name="Kuo A."/>
            <person name="Nagy L.G."/>
            <person name="Floudas D."/>
            <person name="Copeland A."/>
            <person name="Barry K.W."/>
            <person name="Cichocki N."/>
            <person name="Veneault-Fourrey C."/>
            <person name="LaButti K."/>
            <person name="Lindquist E.A."/>
            <person name="Lipzen A."/>
            <person name="Lundell T."/>
            <person name="Morin E."/>
            <person name="Murat C."/>
            <person name="Riley R."/>
            <person name="Ohm R."/>
            <person name="Sun H."/>
            <person name="Tunlid A."/>
            <person name="Henrissat B."/>
            <person name="Grigoriev I.V."/>
            <person name="Hibbett D.S."/>
            <person name="Martin F."/>
        </authorList>
    </citation>
    <scope>NUCLEOTIDE SEQUENCE [LARGE SCALE GENOMIC DNA]</scope>
    <source>
        <strain evidence="7">MUT 4182</strain>
    </source>
</reference>
<evidence type="ECO:0000256" key="1">
    <source>
        <dbReference type="ARBA" id="ARBA00004604"/>
    </source>
</evidence>
<dbReference type="PANTHER" id="PTHR31109:SF2">
    <property type="entry name" value="RIBOSOME BIOGENESIS PROTEIN SLX9 HOMOLOG"/>
    <property type="match status" value="1"/>
</dbReference>
<dbReference type="OrthoDB" id="18703at2759"/>
<feature type="compositionally biased region" description="Low complexity" evidence="5">
    <location>
        <begin position="1"/>
        <end position="14"/>
    </location>
</feature>
<evidence type="ECO:0000256" key="4">
    <source>
        <dbReference type="ARBA" id="ARBA00023242"/>
    </source>
</evidence>
<dbReference type="GO" id="GO:0005730">
    <property type="term" value="C:nucleolus"/>
    <property type="evidence" value="ECO:0007669"/>
    <property type="project" value="UniProtKB-SubCell"/>
</dbReference>
<keyword evidence="4" id="KW-0539">Nucleus</keyword>
<dbReference type="PANTHER" id="PTHR31109">
    <property type="entry name" value="PROTEIN FAM207A"/>
    <property type="match status" value="1"/>
</dbReference>